<organism evidence="6 7">
    <name type="scientific">Hypholoma sublateritium (strain FD-334 SS-4)</name>
    <dbReference type="NCBI Taxonomy" id="945553"/>
    <lineage>
        <taxon>Eukaryota</taxon>
        <taxon>Fungi</taxon>
        <taxon>Dikarya</taxon>
        <taxon>Basidiomycota</taxon>
        <taxon>Agaricomycotina</taxon>
        <taxon>Agaricomycetes</taxon>
        <taxon>Agaricomycetidae</taxon>
        <taxon>Agaricales</taxon>
        <taxon>Agaricineae</taxon>
        <taxon>Strophariaceae</taxon>
        <taxon>Hypholoma</taxon>
    </lineage>
</organism>
<dbReference type="Proteomes" id="UP000054270">
    <property type="component" value="Unassembled WGS sequence"/>
</dbReference>
<name>A0A0D2NLY4_HYPSF</name>
<evidence type="ECO:0000313" key="7">
    <source>
        <dbReference type="Proteomes" id="UP000054270"/>
    </source>
</evidence>
<feature type="region of interest" description="Disordered" evidence="3">
    <location>
        <begin position="852"/>
        <end position="888"/>
    </location>
</feature>
<dbReference type="AlphaFoldDB" id="A0A0D2NLY4"/>
<feature type="transmembrane region" description="Helical" evidence="4">
    <location>
        <begin position="957"/>
        <end position="979"/>
    </location>
</feature>
<feature type="transmembrane region" description="Helical" evidence="4">
    <location>
        <begin position="935"/>
        <end position="951"/>
    </location>
</feature>
<feature type="domain" description="RING-type" evidence="5">
    <location>
        <begin position="1183"/>
        <end position="1210"/>
    </location>
</feature>
<keyword evidence="1" id="KW-0945">Host-virus interaction</keyword>
<feature type="transmembrane region" description="Helical" evidence="4">
    <location>
        <begin position="903"/>
        <end position="923"/>
    </location>
</feature>
<dbReference type="PANTHER" id="PTHR13037">
    <property type="entry name" value="FORMIN"/>
    <property type="match status" value="1"/>
</dbReference>
<keyword evidence="4" id="KW-0472">Membrane</keyword>
<dbReference type="CDD" id="cd16448">
    <property type="entry name" value="RING-H2"/>
    <property type="match status" value="1"/>
</dbReference>
<dbReference type="PROSITE" id="PS50089">
    <property type="entry name" value="ZF_RING_2"/>
    <property type="match status" value="1"/>
</dbReference>
<keyword evidence="4" id="KW-1133">Transmembrane helix</keyword>
<evidence type="ECO:0000256" key="1">
    <source>
        <dbReference type="ARBA" id="ARBA00022581"/>
    </source>
</evidence>
<dbReference type="PANTHER" id="PTHR13037:SF24">
    <property type="entry name" value="POLYCOMB PROTEIN PCL-RELATED"/>
    <property type="match status" value="1"/>
</dbReference>
<dbReference type="GO" id="GO:0008270">
    <property type="term" value="F:zinc ion binding"/>
    <property type="evidence" value="ECO:0007669"/>
    <property type="project" value="UniProtKB-KW"/>
</dbReference>
<feature type="compositionally biased region" description="Basic residues" evidence="3">
    <location>
        <begin position="264"/>
        <end position="278"/>
    </location>
</feature>
<keyword evidence="2" id="KW-0863">Zinc-finger</keyword>
<feature type="compositionally biased region" description="Polar residues" evidence="3">
    <location>
        <begin position="877"/>
        <end position="888"/>
    </location>
</feature>
<proteinExistence type="predicted"/>
<dbReference type="EMBL" id="KN817572">
    <property type="protein sequence ID" value="KJA19919.1"/>
    <property type="molecule type" value="Genomic_DNA"/>
</dbReference>
<evidence type="ECO:0000256" key="3">
    <source>
        <dbReference type="SAM" id="MobiDB-lite"/>
    </source>
</evidence>
<keyword evidence="7" id="KW-1185">Reference proteome</keyword>
<dbReference type="OMA" id="EWKACDR"/>
<keyword evidence="2" id="KW-0862">Zinc</keyword>
<dbReference type="Gene3D" id="3.30.40.10">
    <property type="entry name" value="Zinc/RING finger domain, C3HC4 (zinc finger)"/>
    <property type="match status" value="1"/>
</dbReference>
<evidence type="ECO:0000313" key="6">
    <source>
        <dbReference type="EMBL" id="KJA19919.1"/>
    </source>
</evidence>
<dbReference type="STRING" id="945553.A0A0D2NLY4"/>
<feature type="compositionally biased region" description="Pro residues" evidence="3">
    <location>
        <begin position="349"/>
        <end position="368"/>
    </location>
</feature>
<dbReference type="SMART" id="SM00184">
    <property type="entry name" value="RING"/>
    <property type="match status" value="1"/>
</dbReference>
<keyword evidence="4" id="KW-0812">Transmembrane</keyword>
<feature type="region of interest" description="Disordered" evidence="3">
    <location>
        <begin position="147"/>
        <end position="442"/>
    </location>
</feature>
<feature type="transmembrane region" description="Helical" evidence="4">
    <location>
        <begin position="772"/>
        <end position="795"/>
    </location>
</feature>
<dbReference type="OrthoDB" id="8062037at2759"/>
<feature type="compositionally biased region" description="Basic and acidic residues" evidence="3">
    <location>
        <begin position="1057"/>
        <end position="1074"/>
    </location>
</feature>
<keyword evidence="2" id="KW-0479">Metal-binding</keyword>
<evidence type="ECO:0000256" key="4">
    <source>
        <dbReference type="SAM" id="Phobius"/>
    </source>
</evidence>
<dbReference type="SUPFAM" id="SSF57850">
    <property type="entry name" value="RING/U-box"/>
    <property type="match status" value="1"/>
</dbReference>
<evidence type="ECO:0000259" key="5">
    <source>
        <dbReference type="PROSITE" id="PS50089"/>
    </source>
</evidence>
<dbReference type="Pfam" id="PF13639">
    <property type="entry name" value="zf-RING_2"/>
    <property type="match status" value="1"/>
</dbReference>
<protein>
    <recommendedName>
        <fullName evidence="5">RING-type domain-containing protein</fullName>
    </recommendedName>
</protein>
<sequence>MNAETSYEKPKPTHLPILEISGTEPGVLDDTQPSRLLRTSRSTLSFASFDPYIAAPHELGFQNLNLRGESCRPKRIVIETIPGHGSFWRWVPSARKMQDVEDEGVFPRVIDICGRFVYCSQDQWDIYKLDPRYDCFVKYSPALTEISMKDNPYPPRAASQSESEDYPTPVYDDEPDPMIVDNDPTPFNPYPPKPKTRPTRRQSPRTPHQFDFTSPFPPFTEEVKPRKRPNVSFQGLRTAEEEENEYLQEDSQNRNTKFYDPKYQKRARTLSPGAKKRSLNANRTSRQSAKQKKWEQENQARREQRERQFLREVLSEVPPPETNTNSNTHHFDDIPEEDEASIGEKDCDSPPPQATPADAPPQAAPNPPPDEDDEAHRIAESRRKMAELNADRDRQRAREMSERPEEASAKRFKSEGPDYAQKKKEKAEEEKRRQEVRRREQEQIRLHKEEEARRLRLELLENFEREKRIRHQHWNQGMWSSVRAIERYKVISAFFDKAKFSSSESPLADIDIPWPTLRHPHVNTARDMDWESVTQFFNVVKIGLRGQAFNDFVKVSLQRFHPDRWKSRKLYPAIVDESERNEIETAVSTPTTQRRTAANICSSSCRLVPSVYLVVFDKRCRRLEEALIQADSTAPCIYAPRILWPHQPQKGLFERPARLGTFLGYQKEQFFTPAVCRPPSLMPDPPVTIHGRPINLPLQPHLPSPTGLPILQEQPDLPPLPPLGQRMRPDIPQERRNNARPAQRTGSIYMRILLYLGLGRNASQARKAFVSLIWTTCWYIAQVIAIITMLVLVGVHFKSPSNPSISEWKACDRPLGAWASIWVVRVTLAWGLAVWEYQRDRQSRALRADVEATNGRASPTGADGRVGHINPAPRHANTPNGPPSANETTEIPPLAWSGLYSRLTIVSSLLTLSWFLTAHILQYSSINTCRHTSPHLWWLVFGILCIMYFMVLEVVLLGVVVLIIAPILFIFWNIFLMCLGRHPLQNPHMIKPEIGGLPKSVVERIPLVMYIPSPPEDEKNDIPSIPHIYPPKVVEEPKPSQQNRFKLLRSFRSKRSKQSDSLDIEKEESPKTKNDAGVYEDEPISWEDNWERSDYPFVALDGNRAACAICLLDFEAPKRKHPLPTENETKPEETEASTATAVDNVALGSSSLTQSQPPNIHEENRPEALKLEDAGEGAQPLRLLECGHVFHKICLDPWLIDVSGRCPICQRAVEVPKPAKKSRRRAT</sequence>
<dbReference type="InterPro" id="IPR001841">
    <property type="entry name" value="Znf_RING"/>
</dbReference>
<feature type="region of interest" description="Disordered" evidence="3">
    <location>
        <begin position="1052"/>
        <end position="1078"/>
    </location>
</feature>
<dbReference type="InterPro" id="IPR013083">
    <property type="entry name" value="Znf_RING/FYVE/PHD"/>
</dbReference>
<evidence type="ECO:0000256" key="2">
    <source>
        <dbReference type="PROSITE-ProRule" id="PRU00175"/>
    </source>
</evidence>
<feature type="compositionally biased region" description="Basic and acidic residues" evidence="3">
    <location>
        <begin position="374"/>
        <end position="442"/>
    </location>
</feature>
<feature type="compositionally biased region" description="Polar residues" evidence="3">
    <location>
        <begin position="279"/>
        <end position="288"/>
    </location>
</feature>
<reference evidence="7" key="1">
    <citation type="submission" date="2014-04" db="EMBL/GenBank/DDBJ databases">
        <title>Evolutionary Origins and Diversification of the Mycorrhizal Mutualists.</title>
        <authorList>
            <consortium name="DOE Joint Genome Institute"/>
            <consortium name="Mycorrhizal Genomics Consortium"/>
            <person name="Kohler A."/>
            <person name="Kuo A."/>
            <person name="Nagy L.G."/>
            <person name="Floudas D."/>
            <person name="Copeland A."/>
            <person name="Barry K.W."/>
            <person name="Cichocki N."/>
            <person name="Veneault-Fourrey C."/>
            <person name="LaButti K."/>
            <person name="Lindquist E.A."/>
            <person name="Lipzen A."/>
            <person name="Lundell T."/>
            <person name="Morin E."/>
            <person name="Murat C."/>
            <person name="Riley R."/>
            <person name="Ohm R."/>
            <person name="Sun H."/>
            <person name="Tunlid A."/>
            <person name="Henrissat B."/>
            <person name="Grigoriev I.V."/>
            <person name="Hibbett D.S."/>
            <person name="Martin F."/>
        </authorList>
    </citation>
    <scope>NUCLEOTIDE SEQUENCE [LARGE SCALE GENOMIC DNA]</scope>
    <source>
        <strain evidence="7">FD-334 SS-4</strain>
    </source>
</reference>
<feature type="compositionally biased region" description="Basic and acidic residues" evidence="3">
    <location>
        <begin position="292"/>
        <end position="314"/>
    </location>
</feature>
<gene>
    <name evidence="6" type="ORF">HYPSUDRAFT_78572</name>
</gene>
<feature type="compositionally biased region" description="Basic residues" evidence="3">
    <location>
        <begin position="194"/>
        <end position="203"/>
    </location>
</feature>
<accession>A0A0D2NLY4</accession>